<gene>
    <name evidence="2" type="ORF">SCLCIDRAFT_49726</name>
</gene>
<accession>A0A0C3DSH0</accession>
<evidence type="ECO:0000313" key="2">
    <source>
        <dbReference type="EMBL" id="KIM58956.1"/>
    </source>
</evidence>
<evidence type="ECO:0000259" key="1">
    <source>
        <dbReference type="Pfam" id="PF05699"/>
    </source>
</evidence>
<organism evidence="2 3">
    <name type="scientific">Scleroderma citrinum Foug A</name>
    <dbReference type="NCBI Taxonomy" id="1036808"/>
    <lineage>
        <taxon>Eukaryota</taxon>
        <taxon>Fungi</taxon>
        <taxon>Dikarya</taxon>
        <taxon>Basidiomycota</taxon>
        <taxon>Agaricomycotina</taxon>
        <taxon>Agaricomycetes</taxon>
        <taxon>Agaricomycetidae</taxon>
        <taxon>Boletales</taxon>
        <taxon>Sclerodermatineae</taxon>
        <taxon>Sclerodermataceae</taxon>
        <taxon>Scleroderma</taxon>
    </lineage>
</organism>
<dbReference type="InterPro" id="IPR008906">
    <property type="entry name" value="HATC_C_dom"/>
</dbReference>
<protein>
    <recommendedName>
        <fullName evidence="1">HAT C-terminal dimerisation domain-containing protein</fullName>
    </recommendedName>
</protein>
<name>A0A0C3DSH0_9AGAM</name>
<sequence>TLSLVACNICGIPASSMLCECLFSASGEIATDQHSCLGSDCFGQLQILKHGW</sequence>
<dbReference type="EMBL" id="KN822079">
    <property type="protein sequence ID" value="KIM58956.1"/>
    <property type="molecule type" value="Genomic_DNA"/>
</dbReference>
<feature type="domain" description="HAT C-terminal dimerisation" evidence="1">
    <location>
        <begin position="1"/>
        <end position="49"/>
    </location>
</feature>
<dbReference type="AlphaFoldDB" id="A0A0C3DSH0"/>
<feature type="non-terminal residue" evidence="2">
    <location>
        <position position="1"/>
    </location>
</feature>
<dbReference type="Proteomes" id="UP000053989">
    <property type="component" value="Unassembled WGS sequence"/>
</dbReference>
<evidence type="ECO:0000313" key="3">
    <source>
        <dbReference type="Proteomes" id="UP000053989"/>
    </source>
</evidence>
<dbReference type="Pfam" id="PF05699">
    <property type="entry name" value="Dimer_Tnp_hAT"/>
    <property type="match status" value="1"/>
</dbReference>
<reference evidence="3" key="2">
    <citation type="submission" date="2015-01" db="EMBL/GenBank/DDBJ databases">
        <title>Evolutionary Origins and Diversification of the Mycorrhizal Mutualists.</title>
        <authorList>
            <consortium name="DOE Joint Genome Institute"/>
            <consortium name="Mycorrhizal Genomics Consortium"/>
            <person name="Kohler A."/>
            <person name="Kuo A."/>
            <person name="Nagy L.G."/>
            <person name="Floudas D."/>
            <person name="Copeland A."/>
            <person name="Barry K.W."/>
            <person name="Cichocki N."/>
            <person name="Veneault-Fourrey C."/>
            <person name="LaButti K."/>
            <person name="Lindquist E.A."/>
            <person name="Lipzen A."/>
            <person name="Lundell T."/>
            <person name="Morin E."/>
            <person name="Murat C."/>
            <person name="Riley R."/>
            <person name="Ohm R."/>
            <person name="Sun H."/>
            <person name="Tunlid A."/>
            <person name="Henrissat B."/>
            <person name="Grigoriev I.V."/>
            <person name="Hibbett D.S."/>
            <person name="Martin F."/>
        </authorList>
    </citation>
    <scope>NUCLEOTIDE SEQUENCE [LARGE SCALE GENOMIC DNA]</scope>
    <source>
        <strain evidence="3">Foug A</strain>
    </source>
</reference>
<dbReference type="HOGENOM" id="CLU_009123_15_4_1"/>
<dbReference type="InParanoid" id="A0A0C3DSH0"/>
<feature type="non-terminal residue" evidence="2">
    <location>
        <position position="52"/>
    </location>
</feature>
<keyword evidence="3" id="KW-1185">Reference proteome</keyword>
<proteinExistence type="predicted"/>
<dbReference type="OrthoDB" id="3262464at2759"/>
<reference evidence="2 3" key="1">
    <citation type="submission" date="2014-04" db="EMBL/GenBank/DDBJ databases">
        <authorList>
            <consortium name="DOE Joint Genome Institute"/>
            <person name="Kuo A."/>
            <person name="Kohler A."/>
            <person name="Nagy L.G."/>
            <person name="Floudas D."/>
            <person name="Copeland A."/>
            <person name="Barry K.W."/>
            <person name="Cichocki N."/>
            <person name="Veneault-Fourrey C."/>
            <person name="LaButti K."/>
            <person name="Lindquist E.A."/>
            <person name="Lipzen A."/>
            <person name="Lundell T."/>
            <person name="Morin E."/>
            <person name="Murat C."/>
            <person name="Sun H."/>
            <person name="Tunlid A."/>
            <person name="Henrissat B."/>
            <person name="Grigoriev I.V."/>
            <person name="Hibbett D.S."/>
            <person name="Martin F."/>
            <person name="Nordberg H.P."/>
            <person name="Cantor M.N."/>
            <person name="Hua S.X."/>
        </authorList>
    </citation>
    <scope>NUCLEOTIDE SEQUENCE [LARGE SCALE GENOMIC DNA]</scope>
    <source>
        <strain evidence="2 3">Foug A</strain>
    </source>
</reference>
<dbReference type="GO" id="GO:0046983">
    <property type="term" value="F:protein dimerization activity"/>
    <property type="evidence" value="ECO:0007669"/>
    <property type="project" value="InterPro"/>
</dbReference>